<evidence type="ECO:0000256" key="2">
    <source>
        <dbReference type="ARBA" id="ARBA00023125"/>
    </source>
</evidence>
<dbReference type="SUPFAM" id="SSF47413">
    <property type="entry name" value="lambda repressor-like DNA-binding domains"/>
    <property type="match status" value="1"/>
</dbReference>
<dbReference type="CDD" id="cd01392">
    <property type="entry name" value="HTH_LacI"/>
    <property type="match status" value="1"/>
</dbReference>
<dbReference type="PANTHER" id="PTHR30146">
    <property type="entry name" value="LACI-RELATED TRANSCRIPTIONAL REPRESSOR"/>
    <property type="match status" value="1"/>
</dbReference>
<keyword evidence="2" id="KW-0238">DNA-binding</keyword>
<dbReference type="Proteomes" id="UP000809621">
    <property type="component" value="Unassembled WGS sequence"/>
</dbReference>
<keyword evidence="1" id="KW-0805">Transcription regulation</keyword>
<dbReference type="Gene3D" id="1.10.260.40">
    <property type="entry name" value="lambda repressor-like DNA-binding domains"/>
    <property type="match status" value="1"/>
</dbReference>
<evidence type="ECO:0000259" key="4">
    <source>
        <dbReference type="PROSITE" id="PS50932"/>
    </source>
</evidence>
<dbReference type="Pfam" id="PF13377">
    <property type="entry name" value="Peripla_BP_3"/>
    <property type="match status" value="1"/>
</dbReference>
<dbReference type="PROSITE" id="PS50932">
    <property type="entry name" value="HTH_LACI_2"/>
    <property type="match status" value="1"/>
</dbReference>
<proteinExistence type="predicted"/>
<dbReference type="SMART" id="SM00354">
    <property type="entry name" value="HTH_LACI"/>
    <property type="match status" value="1"/>
</dbReference>
<dbReference type="EMBL" id="JAFEUM010000002">
    <property type="protein sequence ID" value="MBM7035967.1"/>
    <property type="molecule type" value="Genomic_DNA"/>
</dbReference>
<dbReference type="PANTHER" id="PTHR30146:SF146">
    <property type="entry name" value="HTH-TYPE TRANSCRIPTIONAL REGULATOR TRER"/>
    <property type="match status" value="1"/>
</dbReference>
<protein>
    <submittedName>
        <fullName evidence="5">HTH-type transcriptional regulator TreR</fullName>
    </submittedName>
</protein>
<dbReference type="SUPFAM" id="SSF53822">
    <property type="entry name" value="Periplasmic binding protein-like I"/>
    <property type="match status" value="1"/>
</dbReference>
<evidence type="ECO:0000313" key="5">
    <source>
        <dbReference type="EMBL" id="MBM7035967.1"/>
    </source>
</evidence>
<reference evidence="5 6" key="1">
    <citation type="submission" date="2021-02" db="EMBL/GenBank/DDBJ databases">
        <authorList>
            <person name="Park J.-S."/>
        </authorList>
    </citation>
    <scope>NUCLEOTIDE SEQUENCE [LARGE SCALE GENOMIC DNA]</scope>
    <source>
        <strain evidence="5 6">188UL20-2</strain>
    </source>
</reference>
<dbReference type="PRINTS" id="PR00036">
    <property type="entry name" value="HTHLACI"/>
</dbReference>
<dbReference type="CDD" id="cd01542">
    <property type="entry name" value="PBP1_TreR-like"/>
    <property type="match status" value="1"/>
</dbReference>
<evidence type="ECO:0000256" key="1">
    <source>
        <dbReference type="ARBA" id="ARBA00023015"/>
    </source>
</evidence>
<keyword evidence="3" id="KW-0804">Transcription</keyword>
<dbReference type="InterPro" id="IPR028082">
    <property type="entry name" value="Peripla_BP_I"/>
</dbReference>
<dbReference type="RefSeq" id="WP_205157581.1">
    <property type="nucleotide sequence ID" value="NZ_JAFEUM010000002.1"/>
</dbReference>
<dbReference type="InterPro" id="IPR010982">
    <property type="entry name" value="Lambda_DNA-bd_dom_sf"/>
</dbReference>
<gene>
    <name evidence="5" type="primary">treR</name>
    <name evidence="5" type="ORF">JQC93_06050</name>
</gene>
<evidence type="ECO:0000256" key="3">
    <source>
        <dbReference type="ARBA" id="ARBA00023163"/>
    </source>
</evidence>
<dbReference type="Gene3D" id="3.40.50.2300">
    <property type="match status" value="2"/>
</dbReference>
<feature type="domain" description="HTH lacI-type" evidence="4">
    <location>
        <begin position="5"/>
        <end position="59"/>
    </location>
</feature>
<name>A0ABS2HJD7_9VIBR</name>
<dbReference type="Pfam" id="PF00356">
    <property type="entry name" value="LacI"/>
    <property type="match status" value="1"/>
</dbReference>
<keyword evidence="6" id="KW-1185">Reference proteome</keyword>
<sequence length="314" mass="34077">MTKKLTIIDIAKLAGVGKSTVSRVLNDDPKVKPETREKVEQVIKESGFVPSKSAQSMRGGSQKVIGVIISRLDSVSENQAVSPMLNILYANGYDVVFMESQLDTVKTNEHLDVLYKRNVDGVILFGFTHCDENALLPWTNKMVVIAMDTPVVSSINYDNQGMIENALAHLTEKALTNIAFVGVDPQDRTTGLARLTAYQNWCERHNVTPNFATGELTHQSAYSATDDVLTEQTQAIVCASDTLALGVLKRLQELSRSDVIVTGVGGSSLLSFLFPTVYSVDPGYALAGEKAANMLIKKLAGDTAITHLTQTPQS</sequence>
<dbReference type="PROSITE" id="PS00356">
    <property type="entry name" value="HTH_LACI_1"/>
    <property type="match status" value="1"/>
</dbReference>
<dbReference type="InterPro" id="IPR000843">
    <property type="entry name" value="HTH_LacI"/>
</dbReference>
<dbReference type="InterPro" id="IPR012771">
    <property type="entry name" value="Trehalos_R_gpbac"/>
</dbReference>
<accession>A0ABS2HJD7</accession>
<evidence type="ECO:0000313" key="6">
    <source>
        <dbReference type="Proteomes" id="UP000809621"/>
    </source>
</evidence>
<comment type="caution">
    <text evidence="5">The sequence shown here is derived from an EMBL/GenBank/DDBJ whole genome shotgun (WGS) entry which is preliminary data.</text>
</comment>
<organism evidence="5 6">
    <name type="scientific">Vibrio ulleungensis</name>
    <dbReference type="NCBI Taxonomy" id="2807619"/>
    <lineage>
        <taxon>Bacteria</taxon>
        <taxon>Pseudomonadati</taxon>
        <taxon>Pseudomonadota</taxon>
        <taxon>Gammaproteobacteria</taxon>
        <taxon>Vibrionales</taxon>
        <taxon>Vibrionaceae</taxon>
        <taxon>Vibrio</taxon>
    </lineage>
</organism>
<dbReference type="InterPro" id="IPR046335">
    <property type="entry name" value="LacI/GalR-like_sensor"/>
</dbReference>
<dbReference type="NCBIfam" id="TIGR02405">
    <property type="entry name" value="trehalos_R_Ecol"/>
    <property type="match status" value="1"/>
</dbReference>